<protein>
    <recommendedName>
        <fullName evidence="4">Probable chorismate pyruvate-lyase</fullName>
        <shortName evidence="4">CL</shortName>
        <shortName evidence="4">CPL</shortName>
        <ecNumber evidence="4">4.1.3.40</ecNumber>
    </recommendedName>
</protein>
<dbReference type="EC" id="4.1.3.40" evidence="4"/>
<feature type="binding site" evidence="4">
    <location>
        <position position="81"/>
    </location>
    <ligand>
        <name>substrate</name>
    </ligand>
</feature>
<comment type="catalytic activity">
    <reaction evidence="4">
        <text>chorismate = 4-hydroxybenzoate + pyruvate</text>
        <dbReference type="Rhea" id="RHEA:16505"/>
        <dbReference type="ChEBI" id="CHEBI:15361"/>
        <dbReference type="ChEBI" id="CHEBI:17879"/>
        <dbReference type="ChEBI" id="CHEBI:29748"/>
        <dbReference type="EC" id="4.1.3.40"/>
    </reaction>
</comment>
<keyword evidence="2 4" id="KW-0831">Ubiquinone biosynthesis</keyword>
<evidence type="ECO:0000256" key="1">
    <source>
        <dbReference type="ARBA" id="ARBA00022490"/>
    </source>
</evidence>
<dbReference type="EMBL" id="PIQA01000004">
    <property type="protein sequence ID" value="RUO64609.1"/>
    <property type="molecule type" value="Genomic_DNA"/>
</dbReference>
<dbReference type="InterPro" id="IPR028978">
    <property type="entry name" value="Chorismate_lyase_/UTRA_dom_sf"/>
</dbReference>
<evidence type="ECO:0000313" key="6">
    <source>
        <dbReference type="Proteomes" id="UP000288361"/>
    </source>
</evidence>
<sequence length="195" mass="22364">MTTELYPAPTFPVSEPLKWQAPDKVELTPTQHNWLCFEGSLTQRLKRNCGHFEVRLLGQQEMLPHEEECRRLKQSQPAVVREVLLYCDNKPWVFARSIFAKSAENNEQLQLSELGNRSLGDSLFQREDLTSGPIEVATVSESHVIGKLNQQWFNQSKPLLGRRRIFSTAGEQLLVSEIFLTSSPLYDHVLEVQSK</sequence>
<keyword evidence="1 4" id="KW-0963">Cytoplasm</keyword>
<dbReference type="GO" id="GO:0008813">
    <property type="term" value="F:chorismate lyase activity"/>
    <property type="evidence" value="ECO:0007669"/>
    <property type="project" value="UniProtKB-UniRule"/>
</dbReference>
<evidence type="ECO:0000256" key="4">
    <source>
        <dbReference type="HAMAP-Rule" id="MF_01632"/>
    </source>
</evidence>
<dbReference type="PANTHER" id="PTHR38683:SF1">
    <property type="entry name" value="CHORISMATE PYRUVATE-LYASE"/>
    <property type="match status" value="1"/>
</dbReference>
<reference evidence="5 6" key="1">
    <citation type="journal article" date="2011" name="Front. Microbiol.">
        <title>Genomic signatures of strain selection and enhancement in Bacillus atrophaeus var. globigii, a historical biowarfare simulant.</title>
        <authorList>
            <person name="Gibbons H.S."/>
            <person name="Broomall S.M."/>
            <person name="McNew L.A."/>
            <person name="Daligault H."/>
            <person name="Chapman C."/>
            <person name="Bruce D."/>
            <person name="Karavis M."/>
            <person name="Krepps M."/>
            <person name="McGregor P.A."/>
            <person name="Hong C."/>
            <person name="Park K.H."/>
            <person name="Akmal A."/>
            <person name="Feldman A."/>
            <person name="Lin J.S."/>
            <person name="Chang W.E."/>
            <person name="Higgs B.W."/>
            <person name="Demirev P."/>
            <person name="Lindquist J."/>
            <person name="Liem A."/>
            <person name="Fochler E."/>
            <person name="Read T.D."/>
            <person name="Tapia R."/>
            <person name="Johnson S."/>
            <person name="Bishop-Lilly K.A."/>
            <person name="Detter C."/>
            <person name="Han C."/>
            <person name="Sozhamannan S."/>
            <person name="Rosenzweig C.N."/>
            <person name="Skowronski E.W."/>
        </authorList>
    </citation>
    <scope>NUCLEOTIDE SEQUENCE [LARGE SCALE GENOMIC DNA]</scope>
    <source>
        <strain evidence="5 6">TPS4-2</strain>
    </source>
</reference>
<dbReference type="SUPFAM" id="SSF64288">
    <property type="entry name" value="Chorismate lyase-like"/>
    <property type="match status" value="1"/>
</dbReference>
<comment type="subcellular location">
    <subcellularLocation>
        <location evidence="4">Cytoplasm</location>
    </subcellularLocation>
</comment>
<dbReference type="PANTHER" id="PTHR38683">
    <property type="entry name" value="CHORISMATE PYRUVATE-LYASE"/>
    <property type="match status" value="1"/>
</dbReference>
<gene>
    <name evidence="4" type="primary">ubiC</name>
    <name evidence="5" type="ORF">CWI73_07920</name>
</gene>
<dbReference type="AlphaFoldDB" id="A0A432YSV2"/>
<comment type="caution">
    <text evidence="4">Lacks conserved residue(s) required for the propagation of feature annotation.</text>
</comment>
<evidence type="ECO:0000256" key="3">
    <source>
        <dbReference type="ARBA" id="ARBA00023239"/>
    </source>
</evidence>
<dbReference type="HAMAP" id="MF_01632">
    <property type="entry name" value="UbiC"/>
    <property type="match status" value="1"/>
</dbReference>
<dbReference type="Gene3D" id="3.40.1410.10">
    <property type="entry name" value="Chorismate lyase-like"/>
    <property type="match status" value="1"/>
</dbReference>
<dbReference type="GO" id="GO:0005829">
    <property type="term" value="C:cytosol"/>
    <property type="evidence" value="ECO:0007669"/>
    <property type="project" value="TreeGrafter"/>
</dbReference>
<comment type="caution">
    <text evidence="5">The sequence shown here is derived from an EMBL/GenBank/DDBJ whole genome shotgun (WGS) entry which is preliminary data.</text>
</comment>
<dbReference type="UniPathway" id="UPA00232"/>
<keyword evidence="4 5" id="KW-0670">Pyruvate</keyword>
<dbReference type="GO" id="GO:0006744">
    <property type="term" value="P:ubiquinone biosynthetic process"/>
    <property type="evidence" value="ECO:0007669"/>
    <property type="project" value="UniProtKB-UniRule"/>
</dbReference>
<evidence type="ECO:0000313" key="5">
    <source>
        <dbReference type="EMBL" id="RUO64609.1"/>
    </source>
</evidence>
<feature type="binding site" evidence="4">
    <location>
        <position position="177"/>
    </location>
    <ligand>
        <name>substrate</name>
    </ligand>
</feature>
<dbReference type="RefSeq" id="WP_126752268.1">
    <property type="nucleotide sequence ID" value="NZ_JBHUMT010000001.1"/>
</dbReference>
<name>A0A432YSV2_9GAMM</name>
<feature type="binding site" evidence="4">
    <location>
        <position position="119"/>
    </location>
    <ligand>
        <name>substrate</name>
    </ligand>
</feature>
<comment type="similarity">
    <text evidence="4">Belongs to the UbiC family.</text>
</comment>
<comment type="pathway">
    <text evidence="4">Cofactor biosynthesis; ubiquinone biosynthesis.</text>
</comment>
<organism evidence="5 6">
    <name type="scientific">Idiomarina piscisalsi</name>
    <dbReference type="NCBI Taxonomy" id="1096243"/>
    <lineage>
        <taxon>Bacteria</taxon>
        <taxon>Pseudomonadati</taxon>
        <taxon>Pseudomonadota</taxon>
        <taxon>Gammaproteobacteria</taxon>
        <taxon>Alteromonadales</taxon>
        <taxon>Idiomarinaceae</taxon>
        <taxon>Idiomarina</taxon>
    </lineage>
</organism>
<dbReference type="InterPro" id="IPR007440">
    <property type="entry name" value="Chorismate--pyruvate_lyase"/>
</dbReference>
<proteinExistence type="inferred from homology"/>
<dbReference type="Proteomes" id="UP000288361">
    <property type="component" value="Unassembled WGS sequence"/>
</dbReference>
<comment type="function">
    <text evidence="4">Removes the pyruvyl group from chorismate, with concomitant aromatization of the ring, to provide 4-hydroxybenzoate (4HB) for the ubiquinone pathway.</text>
</comment>
<dbReference type="GO" id="GO:0042866">
    <property type="term" value="P:pyruvate biosynthetic process"/>
    <property type="evidence" value="ECO:0007669"/>
    <property type="project" value="UniProtKB-UniRule"/>
</dbReference>
<dbReference type="Pfam" id="PF04345">
    <property type="entry name" value="Chor_lyase"/>
    <property type="match status" value="1"/>
</dbReference>
<accession>A0A432YSV2</accession>
<keyword evidence="3 4" id="KW-0456">Lyase</keyword>
<evidence type="ECO:0000256" key="2">
    <source>
        <dbReference type="ARBA" id="ARBA00022688"/>
    </source>
</evidence>